<dbReference type="InterPro" id="IPR012668">
    <property type="entry name" value="CHP02466"/>
</dbReference>
<gene>
    <name evidence="1" type="ORF">METZ01_LOCUS473966</name>
</gene>
<dbReference type="AlphaFoldDB" id="A0A383BMH0"/>
<dbReference type="EMBL" id="UINC01201665">
    <property type="protein sequence ID" value="SVE21112.1"/>
    <property type="molecule type" value="Genomic_DNA"/>
</dbReference>
<evidence type="ECO:0008006" key="2">
    <source>
        <dbReference type="Google" id="ProtNLM"/>
    </source>
</evidence>
<accession>A0A383BMH0</accession>
<sequence length="203" mass="23011">MPTTTVTKQFQESGEVFTTTYPNAEEIKPILSKLILAYDEQEQTYHKEVTQTTFVNSSTNTGPGSGIFRRLFEENEHFKTITDFAINTIKEAVPLFPNMDKVNSDPFILDCWGVLYKPNTSKETWTKGLEPHYHWPATWAFTYYVDACNECAPIVFPNCKDANLHFPKTGLLILFPGWVAHAVPPHKCSHNRISIAGNIAINL</sequence>
<reference evidence="1" key="1">
    <citation type="submission" date="2018-05" db="EMBL/GenBank/DDBJ databases">
        <authorList>
            <person name="Lanie J.A."/>
            <person name="Ng W.-L."/>
            <person name="Kazmierczak K.M."/>
            <person name="Andrzejewski T.M."/>
            <person name="Davidsen T.M."/>
            <person name="Wayne K.J."/>
            <person name="Tettelin H."/>
            <person name="Glass J.I."/>
            <person name="Rusch D."/>
            <person name="Podicherti R."/>
            <person name="Tsui H.-C.T."/>
            <person name="Winkler M.E."/>
        </authorList>
    </citation>
    <scope>NUCLEOTIDE SEQUENCE</scope>
</reference>
<dbReference type="Pfam" id="PF13759">
    <property type="entry name" value="2OG-FeII_Oxy_5"/>
    <property type="match status" value="1"/>
</dbReference>
<protein>
    <recommendedName>
        <fullName evidence="2">Prolyl 4-hydroxylase alpha subunit Fe(2+) 2OG dioxygenase domain-containing protein</fullName>
    </recommendedName>
</protein>
<dbReference type="Gene3D" id="2.60.120.620">
    <property type="entry name" value="q2cbj1_9rhob like domain"/>
    <property type="match status" value="1"/>
</dbReference>
<proteinExistence type="predicted"/>
<name>A0A383BMH0_9ZZZZ</name>
<evidence type="ECO:0000313" key="1">
    <source>
        <dbReference type="EMBL" id="SVE21112.1"/>
    </source>
</evidence>
<organism evidence="1">
    <name type="scientific">marine metagenome</name>
    <dbReference type="NCBI Taxonomy" id="408172"/>
    <lineage>
        <taxon>unclassified sequences</taxon>
        <taxon>metagenomes</taxon>
        <taxon>ecological metagenomes</taxon>
    </lineage>
</organism>